<organism evidence="2 3">
    <name type="scientific">Trichonephila inaurata madagascariensis</name>
    <dbReference type="NCBI Taxonomy" id="2747483"/>
    <lineage>
        <taxon>Eukaryota</taxon>
        <taxon>Metazoa</taxon>
        <taxon>Ecdysozoa</taxon>
        <taxon>Arthropoda</taxon>
        <taxon>Chelicerata</taxon>
        <taxon>Arachnida</taxon>
        <taxon>Araneae</taxon>
        <taxon>Araneomorphae</taxon>
        <taxon>Entelegynae</taxon>
        <taxon>Araneoidea</taxon>
        <taxon>Nephilidae</taxon>
        <taxon>Trichonephila</taxon>
        <taxon>Trichonephila inaurata</taxon>
    </lineage>
</organism>
<evidence type="ECO:0000313" key="2">
    <source>
        <dbReference type="EMBL" id="GFY57778.1"/>
    </source>
</evidence>
<proteinExistence type="predicted"/>
<accession>A0A8X6XRA9</accession>
<protein>
    <submittedName>
        <fullName evidence="2">Uncharacterized protein</fullName>
    </submittedName>
</protein>
<dbReference type="EMBL" id="BMAV01011732">
    <property type="protein sequence ID" value="GFY57778.1"/>
    <property type="molecule type" value="Genomic_DNA"/>
</dbReference>
<gene>
    <name evidence="2" type="ORF">TNIN_330341</name>
</gene>
<feature type="compositionally biased region" description="Basic and acidic residues" evidence="1">
    <location>
        <begin position="78"/>
        <end position="102"/>
    </location>
</feature>
<name>A0A8X6XRA9_9ARAC</name>
<dbReference type="Proteomes" id="UP000886998">
    <property type="component" value="Unassembled WGS sequence"/>
</dbReference>
<comment type="caution">
    <text evidence="2">The sequence shown here is derived from an EMBL/GenBank/DDBJ whole genome shotgun (WGS) entry which is preliminary data.</text>
</comment>
<evidence type="ECO:0000256" key="1">
    <source>
        <dbReference type="SAM" id="MobiDB-lite"/>
    </source>
</evidence>
<feature type="region of interest" description="Disordered" evidence="1">
    <location>
        <begin position="54"/>
        <end position="135"/>
    </location>
</feature>
<reference evidence="2" key="1">
    <citation type="submission" date="2020-08" db="EMBL/GenBank/DDBJ databases">
        <title>Multicomponent nature underlies the extraordinary mechanical properties of spider dragline silk.</title>
        <authorList>
            <person name="Kono N."/>
            <person name="Nakamura H."/>
            <person name="Mori M."/>
            <person name="Yoshida Y."/>
            <person name="Ohtoshi R."/>
            <person name="Malay A.D."/>
            <person name="Moran D.A.P."/>
            <person name="Tomita M."/>
            <person name="Numata K."/>
            <person name="Arakawa K."/>
        </authorList>
    </citation>
    <scope>NUCLEOTIDE SEQUENCE</scope>
</reference>
<feature type="compositionally biased region" description="Basic and acidic residues" evidence="1">
    <location>
        <begin position="54"/>
        <end position="70"/>
    </location>
</feature>
<sequence>VGKDLLLILAVKEPRGYVTEKKREPVTGLEDKVDKRALSSNCYNDLQNFVKEAEQKKQQRRVRADTTLVRDEEEQEWSPDHPLRGSHNKEDQFEPGTTEKKTAGPTSRSKQGQVARRLTEEIIHSKTRPGKERRREYQQYYISKGPSGRLQLQVIKKL</sequence>
<dbReference type="AlphaFoldDB" id="A0A8X6XRA9"/>
<feature type="non-terminal residue" evidence="2">
    <location>
        <position position="1"/>
    </location>
</feature>
<feature type="compositionally biased region" description="Basic and acidic residues" evidence="1">
    <location>
        <begin position="117"/>
        <end position="135"/>
    </location>
</feature>
<evidence type="ECO:0000313" key="3">
    <source>
        <dbReference type="Proteomes" id="UP000886998"/>
    </source>
</evidence>
<keyword evidence="3" id="KW-1185">Reference proteome</keyword>